<dbReference type="Pfam" id="PF13302">
    <property type="entry name" value="Acetyltransf_3"/>
    <property type="match status" value="1"/>
</dbReference>
<protein>
    <submittedName>
        <fullName evidence="2">GNAT family N-acetyltransferase</fullName>
        <ecNumber evidence="2">2.3.-.-</ecNumber>
    </submittedName>
</protein>
<dbReference type="Gene3D" id="3.40.630.30">
    <property type="match status" value="1"/>
</dbReference>
<dbReference type="Proteomes" id="UP001595973">
    <property type="component" value="Unassembled WGS sequence"/>
</dbReference>
<keyword evidence="2" id="KW-0808">Transferase</keyword>
<dbReference type="InterPro" id="IPR016181">
    <property type="entry name" value="Acyl_CoA_acyltransferase"/>
</dbReference>
<evidence type="ECO:0000313" key="3">
    <source>
        <dbReference type="Proteomes" id="UP001595973"/>
    </source>
</evidence>
<dbReference type="PROSITE" id="PS51186">
    <property type="entry name" value="GNAT"/>
    <property type="match status" value="1"/>
</dbReference>
<accession>A0ABV9KC26</accession>
<dbReference type="InterPro" id="IPR000182">
    <property type="entry name" value="GNAT_dom"/>
</dbReference>
<dbReference type="EMBL" id="JBHSGI010000002">
    <property type="protein sequence ID" value="MFC4667627.1"/>
    <property type="molecule type" value="Genomic_DNA"/>
</dbReference>
<evidence type="ECO:0000313" key="2">
    <source>
        <dbReference type="EMBL" id="MFC4667627.1"/>
    </source>
</evidence>
<evidence type="ECO:0000259" key="1">
    <source>
        <dbReference type="PROSITE" id="PS51186"/>
    </source>
</evidence>
<keyword evidence="2" id="KW-0012">Acyltransferase</keyword>
<sequence>MIPTLHTERLILRALRPADFDAFAAFYAGPRSHLVGGPLTRELAWRMLAMEAGHWHLKGFGRWIVEHRATGTPVGLVGLFEPEGWPEPELGWDLFDGHEGHGYATEAAEAARAHAYDSLGWSTVVSLIKPANASSARVAARLGCTRDGDFTHERHGPMQIWRHPAPDADGGIEAYA</sequence>
<dbReference type="PANTHER" id="PTHR43792">
    <property type="entry name" value="GNAT FAMILY, PUTATIVE (AFU_ORTHOLOGUE AFUA_3G00765)-RELATED-RELATED"/>
    <property type="match status" value="1"/>
</dbReference>
<dbReference type="RefSeq" id="WP_380715862.1">
    <property type="nucleotide sequence ID" value="NZ_JBHSGI010000002.1"/>
</dbReference>
<feature type="domain" description="N-acetyltransferase" evidence="1">
    <location>
        <begin position="10"/>
        <end position="166"/>
    </location>
</feature>
<name>A0ABV9KC26_9RHOB</name>
<comment type="caution">
    <text evidence="2">The sequence shown here is derived from an EMBL/GenBank/DDBJ whole genome shotgun (WGS) entry which is preliminary data.</text>
</comment>
<gene>
    <name evidence="2" type="ORF">ACFO5X_03610</name>
</gene>
<dbReference type="GO" id="GO:0016746">
    <property type="term" value="F:acyltransferase activity"/>
    <property type="evidence" value="ECO:0007669"/>
    <property type="project" value="UniProtKB-KW"/>
</dbReference>
<organism evidence="2 3">
    <name type="scientific">Seohaeicola nanhaiensis</name>
    <dbReference type="NCBI Taxonomy" id="1387282"/>
    <lineage>
        <taxon>Bacteria</taxon>
        <taxon>Pseudomonadati</taxon>
        <taxon>Pseudomonadota</taxon>
        <taxon>Alphaproteobacteria</taxon>
        <taxon>Rhodobacterales</taxon>
        <taxon>Roseobacteraceae</taxon>
        <taxon>Seohaeicola</taxon>
    </lineage>
</organism>
<proteinExistence type="predicted"/>
<reference evidence="3" key="1">
    <citation type="journal article" date="2019" name="Int. J. Syst. Evol. Microbiol.">
        <title>The Global Catalogue of Microorganisms (GCM) 10K type strain sequencing project: providing services to taxonomists for standard genome sequencing and annotation.</title>
        <authorList>
            <consortium name="The Broad Institute Genomics Platform"/>
            <consortium name="The Broad Institute Genome Sequencing Center for Infectious Disease"/>
            <person name="Wu L."/>
            <person name="Ma J."/>
        </authorList>
    </citation>
    <scope>NUCLEOTIDE SEQUENCE [LARGE SCALE GENOMIC DNA]</scope>
    <source>
        <strain evidence="3">CGMCC 4.7283</strain>
    </source>
</reference>
<dbReference type="InterPro" id="IPR051531">
    <property type="entry name" value="N-acetyltransferase"/>
</dbReference>
<keyword evidence="3" id="KW-1185">Reference proteome</keyword>
<dbReference type="EC" id="2.3.-.-" evidence="2"/>
<dbReference type="PANTHER" id="PTHR43792:SF1">
    <property type="entry name" value="N-ACETYLTRANSFERASE DOMAIN-CONTAINING PROTEIN"/>
    <property type="match status" value="1"/>
</dbReference>
<dbReference type="SUPFAM" id="SSF55729">
    <property type="entry name" value="Acyl-CoA N-acyltransferases (Nat)"/>
    <property type="match status" value="1"/>
</dbReference>